<dbReference type="Proteomes" id="UP000053732">
    <property type="component" value="Unassembled WGS sequence"/>
</dbReference>
<dbReference type="EMBL" id="HG793144">
    <property type="protein sequence ID" value="CRL24390.1"/>
    <property type="molecule type" value="Genomic_DNA"/>
</dbReference>
<evidence type="ECO:0000313" key="2">
    <source>
        <dbReference type="Proteomes" id="UP000053732"/>
    </source>
</evidence>
<protein>
    <submittedName>
        <fullName evidence="1">Str. FM013</fullName>
    </submittedName>
</protein>
<dbReference type="AlphaFoldDB" id="A0A0G4PDH4"/>
<gene>
    <name evidence="1" type="ORF">PCAMFM013_S011g000384</name>
</gene>
<sequence>MPRKRTSPFLGPSPPGATDMLCLPGDTFDDFNMRQSAETARIELGRHRPIWTDGWSPVRTTGNRLSVKDMDRFPLYVKYKRDDQGKLILPDDCNVLLSDKLVYAVMKELSQKKRAEFRAVWDANGEPRANRVPQDPAPRIDFHGLPCAPI</sequence>
<proteinExistence type="predicted"/>
<organism evidence="1 2">
    <name type="scientific">Penicillium camemberti (strain FM 013)</name>
    <dbReference type="NCBI Taxonomy" id="1429867"/>
    <lineage>
        <taxon>Eukaryota</taxon>
        <taxon>Fungi</taxon>
        <taxon>Dikarya</taxon>
        <taxon>Ascomycota</taxon>
        <taxon>Pezizomycotina</taxon>
        <taxon>Eurotiomycetes</taxon>
        <taxon>Eurotiomycetidae</taxon>
        <taxon>Eurotiales</taxon>
        <taxon>Aspergillaceae</taxon>
        <taxon>Penicillium</taxon>
    </lineage>
</organism>
<accession>A0A0G4PDH4</accession>
<evidence type="ECO:0000313" key="1">
    <source>
        <dbReference type="EMBL" id="CRL24390.1"/>
    </source>
</evidence>
<reference evidence="1 2" key="1">
    <citation type="journal article" date="2014" name="Nat. Commun.">
        <title>Multiple recent horizontal transfers of a large genomic region in cheese making fungi.</title>
        <authorList>
            <person name="Cheeseman K."/>
            <person name="Ropars J."/>
            <person name="Renault P."/>
            <person name="Dupont J."/>
            <person name="Gouzy J."/>
            <person name="Branca A."/>
            <person name="Abraham A.L."/>
            <person name="Ceppi M."/>
            <person name="Conseiller E."/>
            <person name="Debuchy R."/>
            <person name="Malagnac F."/>
            <person name="Goarin A."/>
            <person name="Silar P."/>
            <person name="Lacoste S."/>
            <person name="Sallet E."/>
            <person name="Bensimon A."/>
            <person name="Giraud T."/>
            <person name="Brygoo Y."/>
        </authorList>
    </citation>
    <scope>NUCLEOTIDE SEQUENCE [LARGE SCALE GENOMIC DNA]</scope>
    <source>
        <strain evidence="2">FM 013</strain>
    </source>
</reference>
<name>A0A0G4PDH4_PENC3</name>
<keyword evidence="2" id="KW-1185">Reference proteome</keyword>